<dbReference type="Pfam" id="PF00271">
    <property type="entry name" value="Helicase_C"/>
    <property type="match status" value="1"/>
</dbReference>
<dbReference type="CDD" id="cd18787">
    <property type="entry name" value="SF2_C_DEAD"/>
    <property type="match status" value="1"/>
</dbReference>
<evidence type="ECO:0000256" key="9">
    <source>
        <dbReference type="ARBA" id="ARBA00023054"/>
    </source>
</evidence>
<dbReference type="PROSITE" id="PS00039">
    <property type="entry name" value="DEAD_ATP_HELICASE"/>
    <property type="match status" value="1"/>
</dbReference>
<keyword evidence="9" id="KW-0175">Coiled coil</keyword>
<dbReference type="InterPro" id="IPR056330">
    <property type="entry name" value="CTT_SPB4"/>
</dbReference>
<dbReference type="Pfam" id="PF00270">
    <property type="entry name" value="DEAD"/>
    <property type="match status" value="1"/>
</dbReference>
<keyword evidence="4 12" id="KW-0547">Nucleotide-binding</keyword>
<evidence type="ECO:0000256" key="12">
    <source>
        <dbReference type="RuleBase" id="RU000492"/>
    </source>
</evidence>
<sequence>MQSTKWDDLPYEIQPWIKKAVISLGFSCMTPVQASTIPLLSQNKDVVVQAVTGSGKTLAYVIPVLEKICSALREGSFKNAHFGALVMVPTRELANQVVQVFESFLEYQPDDLPDIKAQLLVGSIQPVQEDLQYFMENNSFILVGTPGRVNDFLSSPQVKTNSCEIIILDEADRLLDISFLHATESVLKMLPKQRRTGLFSATLSDAGTDIFKTGMTNPVKITVKSNSLHLKNSTVPAKLSLYSMVLNPRLKLKVLLKLLTEYSYRKIIVYFPTCVSVSYFYGMFHNFIKRKGLKSKDISIFSLHGRLDAKPRMKTLNKFENSSSDKSILFTTDVSARGLDIPEVDIVVQIDPPTDPSMFLHRCGRCGRANKSGIAITMLSIGREEEYIDFLKIKGITLKSMEPVIISEEENCWYDETLKGWLREDRSRYDQAIRSYVGYVRYYSKHLASSIFRVRTLDYKGVARMYGLTRLPKMPENKYVRDFPEDGYLDHTIDFNTYAYADKKKETARKHELLTHERKRQRREKALKKKLQKNKNFSWSDKNSGKETRIERHDKLKRRREAIERKIQEEQVHGSSSSGEEETDQNDWKIDILETKRKRKARKNAMVQGSFDDL</sequence>
<dbReference type="SMART" id="SM01178">
    <property type="entry name" value="DUF4217"/>
    <property type="match status" value="1"/>
</dbReference>
<accession>A0A7D9H2N5</accession>
<feature type="compositionally biased region" description="Basic residues" evidence="14">
    <location>
        <begin position="517"/>
        <end position="533"/>
    </location>
</feature>
<dbReference type="PANTHER" id="PTHR24031">
    <property type="entry name" value="RNA HELICASE"/>
    <property type="match status" value="1"/>
</dbReference>
<evidence type="ECO:0000256" key="10">
    <source>
        <dbReference type="ARBA" id="ARBA00023242"/>
    </source>
</evidence>
<dbReference type="Gene3D" id="3.40.50.300">
    <property type="entry name" value="P-loop containing nucleotide triphosphate hydrolases"/>
    <property type="match status" value="2"/>
</dbReference>
<dbReference type="InterPro" id="IPR014001">
    <property type="entry name" value="Helicase_ATP-bd"/>
</dbReference>
<dbReference type="CDD" id="cd17960">
    <property type="entry name" value="DEADc_DDX55"/>
    <property type="match status" value="1"/>
</dbReference>
<comment type="similarity">
    <text evidence="11">Belongs to the DEAD box helicase family. DDX55/SPB4 subfamily.</text>
</comment>
<dbReference type="GO" id="GO:0005730">
    <property type="term" value="C:nucleolus"/>
    <property type="evidence" value="ECO:0007669"/>
    <property type="project" value="UniProtKB-SubCell"/>
</dbReference>
<dbReference type="PROSITE" id="PS51192">
    <property type="entry name" value="HELICASE_ATP_BIND_1"/>
    <property type="match status" value="1"/>
</dbReference>
<evidence type="ECO:0000259" key="16">
    <source>
        <dbReference type="PROSITE" id="PS51194"/>
    </source>
</evidence>
<evidence type="ECO:0000256" key="14">
    <source>
        <dbReference type="SAM" id="MobiDB-lite"/>
    </source>
</evidence>
<keyword evidence="6 12" id="KW-0347">Helicase</keyword>
<dbReference type="InterPro" id="IPR001650">
    <property type="entry name" value="Helicase_C-like"/>
</dbReference>
<comment type="domain">
    <text evidence="13">The Q motif is unique to and characteristic of the DEAD box family of RNA helicases and controls ATP binding and hydrolysis.</text>
</comment>
<dbReference type="Pfam" id="PF23681">
    <property type="entry name" value="CTT_SPB4"/>
    <property type="match status" value="1"/>
</dbReference>
<dbReference type="InterPro" id="IPR025313">
    <property type="entry name" value="SPB4-like_CTE"/>
</dbReference>
<keyword evidence="5 12" id="KW-0378">Hydrolase</keyword>
<dbReference type="InterPro" id="IPR027417">
    <property type="entry name" value="P-loop_NTPase"/>
</dbReference>
<feature type="domain" description="Helicase C-terminal" evidence="16">
    <location>
        <begin position="251"/>
        <end position="412"/>
    </location>
</feature>
<keyword evidence="18" id="KW-1185">Reference proteome</keyword>
<evidence type="ECO:0000256" key="6">
    <source>
        <dbReference type="ARBA" id="ARBA00022806"/>
    </source>
</evidence>
<keyword evidence="2" id="KW-0690">Ribosome biogenesis</keyword>
<dbReference type="GO" id="GO:0005524">
    <property type="term" value="F:ATP binding"/>
    <property type="evidence" value="ECO:0007669"/>
    <property type="project" value="UniProtKB-UniRule"/>
</dbReference>
<proteinExistence type="inferred from homology"/>
<evidence type="ECO:0000256" key="4">
    <source>
        <dbReference type="ARBA" id="ARBA00022741"/>
    </source>
</evidence>
<evidence type="ECO:0000256" key="3">
    <source>
        <dbReference type="ARBA" id="ARBA00022552"/>
    </source>
</evidence>
<keyword evidence="7 12" id="KW-0067">ATP-binding</keyword>
<dbReference type="Pfam" id="PF13959">
    <property type="entry name" value="CTE_SPB4"/>
    <property type="match status" value="1"/>
</dbReference>
<feature type="compositionally biased region" description="Basic and acidic residues" evidence="14">
    <location>
        <begin position="561"/>
        <end position="572"/>
    </location>
</feature>
<feature type="compositionally biased region" description="Basic and acidic residues" evidence="14">
    <location>
        <begin position="543"/>
        <end position="554"/>
    </location>
</feature>
<dbReference type="InterPro" id="IPR011545">
    <property type="entry name" value="DEAD/DEAH_box_helicase_dom"/>
</dbReference>
<comment type="catalytic activity">
    <reaction evidence="13">
        <text>ATP + H2O = ADP + phosphate + H(+)</text>
        <dbReference type="Rhea" id="RHEA:13065"/>
        <dbReference type="ChEBI" id="CHEBI:15377"/>
        <dbReference type="ChEBI" id="CHEBI:15378"/>
        <dbReference type="ChEBI" id="CHEBI:30616"/>
        <dbReference type="ChEBI" id="CHEBI:43474"/>
        <dbReference type="ChEBI" id="CHEBI:456216"/>
        <dbReference type="EC" id="3.6.4.13"/>
    </reaction>
</comment>
<organism evidence="17 18">
    <name type="scientific">Dekkera bruxellensis</name>
    <name type="common">Brettanomyces custersii</name>
    <dbReference type="NCBI Taxonomy" id="5007"/>
    <lineage>
        <taxon>Eukaryota</taxon>
        <taxon>Fungi</taxon>
        <taxon>Dikarya</taxon>
        <taxon>Ascomycota</taxon>
        <taxon>Saccharomycotina</taxon>
        <taxon>Pichiomycetes</taxon>
        <taxon>Pichiales</taxon>
        <taxon>Pichiaceae</taxon>
        <taxon>Brettanomyces</taxon>
    </lineage>
</organism>
<feature type="domain" description="Helicase ATP-binding" evidence="15">
    <location>
        <begin position="37"/>
        <end position="221"/>
    </location>
</feature>
<evidence type="ECO:0000256" key="1">
    <source>
        <dbReference type="ARBA" id="ARBA00004604"/>
    </source>
</evidence>
<dbReference type="AlphaFoldDB" id="A0A7D9H2N5"/>
<gene>
    <name evidence="17" type="primary">SPB4</name>
    <name evidence="17" type="ORF">DEBR0S6_06524G</name>
</gene>
<keyword evidence="10" id="KW-0539">Nucleus</keyword>
<dbReference type="PROSITE" id="PS51194">
    <property type="entry name" value="HELICASE_CTER"/>
    <property type="match status" value="1"/>
</dbReference>
<evidence type="ECO:0000259" key="15">
    <source>
        <dbReference type="PROSITE" id="PS51192"/>
    </source>
</evidence>
<comment type="function">
    <text evidence="13">RNA helicase.</text>
</comment>
<dbReference type="GO" id="GO:0003723">
    <property type="term" value="F:RNA binding"/>
    <property type="evidence" value="ECO:0007669"/>
    <property type="project" value="UniProtKB-UniRule"/>
</dbReference>
<protein>
    <recommendedName>
        <fullName evidence="13">ATP-dependent RNA helicase</fullName>
        <ecNumber evidence="13">3.6.4.13</ecNumber>
    </recommendedName>
</protein>
<dbReference type="Proteomes" id="UP000478008">
    <property type="component" value="Unassembled WGS sequence"/>
</dbReference>
<dbReference type="EMBL" id="CABFWN010000006">
    <property type="protein sequence ID" value="VUG20042.1"/>
    <property type="molecule type" value="Genomic_DNA"/>
</dbReference>
<name>A0A7D9H2N5_DEKBR</name>
<evidence type="ECO:0000256" key="8">
    <source>
        <dbReference type="ARBA" id="ARBA00022884"/>
    </source>
</evidence>
<reference evidence="17 18" key="1">
    <citation type="submission" date="2019-07" db="EMBL/GenBank/DDBJ databases">
        <authorList>
            <person name="Friedrich A."/>
            <person name="Schacherer J."/>
        </authorList>
    </citation>
    <scope>NUCLEOTIDE SEQUENCE [LARGE SCALE GENOMIC DNA]</scope>
</reference>
<dbReference type="EC" id="3.6.4.13" evidence="13"/>
<dbReference type="GO" id="GO:0016787">
    <property type="term" value="F:hydrolase activity"/>
    <property type="evidence" value="ECO:0007669"/>
    <property type="project" value="UniProtKB-KW"/>
</dbReference>
<evidence type="ECO:0000256" key="11">
    <source>
        <dbReference type="ARBA" id="ARBA00038002"/>
    </source>
</evidence>
<dbReference type="SMART" id="SM00487">
    <property type="entry name" value="DEXDc"/>
    <property type="match status" value="1"/>
</dbReference>
<dbReference type="SUPFAM" id="SSF52540">
    <property type="entry name" value="P-loop containing nucleoside triphosphate hydrolases"/>
    <property type="match status" value="1"/>
</dbReference>
<dbReference type="GO" id="GO:0006364">
    <property type="term" value="P:rRNA processing"/>
    <property type="evidence" value="ECO:0007669"/>
    <property type="project" value="UniProtKB-KW"/>
</dbReference>
<dbReference type="SMART" id="SM00490">
    <property type="entry name" value="HELICc"/>
    <property type="match status" value="1"/>
</dbReference>
<evidence type="ECO:0000256" key="2">
    <source>
        <dbReference type="ARBA" id="ARBA00022517"/>
    </source>
</evidence>
<keyword evidence="3" id="KW-0698">rRNA processing</keyword>
<dbReference type="GO" id="GO:0003724">
    <property type="term" value="F:RNA helicase activity"/>
    <property type="evidence" value="ECO:0007669"/>
    <property type="project" value="UniProtKB-EC"/>
</dbReference>
<evidence type="ECO:0000256" key="13">
    <source>
        <dbReference type="RuleBase" id="RU365068"/>
    </source>
</evidence>
<comment type="subcellular location">
    <subcellularLocation>
        <location evidence="1">Nucleus</location>
        <location evidence="1">Nucleolus</location>
    </subcellularLocation>
</comment>
<evidence type="ECO:0000256" key="5">
    <source>
        <dbReference type="ARBA" id="ARBA00022801"/>
    </source>
</evidence>
<evidence type="ECO:0000313" key="18">
    <source>
        <dbReference type="Proteomes" id="UP000478008"/>
    </source>
</evidence>
<evidence type="ECO:0000256" key="7">
    <source>
        <dbReference type="ARBA" id="ARBA00022840"/>
    </source>
</evidence>
<feature type="region of interest" description="Disordered" evidence="14">
    <location>
        <begin position="509"/>
        <end position="590"/>
    </location>
</feature>
<dbReference type="InterPro" id="IPR000629">
    <property type="entry name" value="RNA-helicase_DEAD-box_CS"/>
</dbReference>
<evidence type="ECO:0000313" key="17">
    <source>
        <dbReference type="EMBL" id="VUG20042.1"/>
    </source>
</evidence>
<keyword evidence="8 13" id="KW-0694">RNA-binding</keyword>